<evidence type="ECO:0000256" key="3">
    <source>
        <dbReference type="ARBA" id="ARBA00022490"/>
    </source>
</evidence>
<protein>
    <submittedName>
        <fullName evidence="11">Uncharacterized protein</fullName>
    </submittedName>
</protein>
<name>A0AAE0GIJ3_9CHLO</name>
<proteinExistence type="inferred from homology"/>
<dbReference type="InterPro" id="IPR000435">
    <property type="entry name" value="Tektins"/>
</dbReference>
<dbReference type="PANTHER" id="PTHR19960:SF25">
    <property type="entry name" value="TEKTIN-1"/>
    <property type="match status" value="1"/>
</dbReference>
<gene>
    <name evidence="11" type="ORF">CYMTET_13356</name>
</gene>
<dbReference type="GO" id="GO:0060271">
    <property type="term" value="P:cilium assembly"/>
    <property type="evidence" value="ECO:0007669"/>
    <property type="project" value="TreeGrafter"/>
</dbReference>
<keyword evidence="4" id="KW-0282">Flagellum</keyword>
<dbReference type="PANTHER" id="PTHR19960">
    <property type="entry name" value="TEKTIN"/>
    <property type="match status" value="1"/>
</dbReference>
<comment type="similarity">
    <text evidence="2">Belongs to the tektin family.</text>
</comment>
<accession>A0AAE0GIJ3</accession>
<keyword evidence="7" id="KW-0206">Cytoskeleton</keyword>
<keyword evidence="8" id="KW-0966">Cell projection</keyword>
<dbReference type="GO" id="GO:0005737">
    <property type="term" value="C:cytoplasm"/>
    <property type="evidence" value="ECO:0007669"/>
    <property type="project" value="UniProtKB-ARBA"/>
</dbReference>
<evidence type="ECO:0000256" key="7">
    <source>
        <dbReference type="ARBA" id="ARBA00023212"/>
    </source>
</evidence>
<dbReference type="GO" id="GO:0015630">
    <property type="term" value="C:microtubule cytoskeleton"/>
    <property type="evidence" value="ECO:0007669"/>
    <property type="project" value="TreeGrafter"/>
</dbReference>
<evidence type="ECO:0000256" key="1">
    <source>
        <dbReference type="ARBA" id="ARBA00004611"/>
    </source>
</evidence>
<dbReference type="GO" id="GO:0060294">
    <property type="term" value="P:cilium movement involved in cell motility"/>
    <property type="evidence" value="ECO:0007669"/>
    <property type="project" value="InterPro"/>
</dbReference>
<evidence type="ECO:0000256" key="8">
    <source>
        <dbReference type="ARBA" id="ARBA00023273"/>
    </source>
</evidence>
<dbReference type="AlphaFoldDB" id="A0AAE0GIJ3"/>
<feature type="compositionally biased region" description="Basic and acidic residues" evidence="10">
    <location>
        <begin position="38"/>
        <end position="49"/>
    </location>
</feature>
<keyword evidence="3" id="KW-0963">Cytoplasm</keyword>
<evidence type="ECO:0000256" key="5">
    <source>
        <dbReference type="ARBA" id="ARBA00023054"/>
    </source>
</evidence>
<dbReference type="Proteomes" id="UP001190700">
    <property type="component" value="Unassembled WGS sequence"/>
</dbReference>
<evidence type="ECO:0000256" key="2">
    <source>
        <dbReference type="ARBA" id="ARBA00007209"/>
    </source>
</evidence>
<organism evidence="11 12">
    <name type="scientific">Cymbomonas tetramitiformis</name>
    <dbReference type="NCBI Taxonomy" id="36881"/>
    <lineage>
        <taxon>Eukaryota</taxon>
        <taxon>Viridiplantae</taxon>
        <taxon>Chlorophyta</taxon>
        <taxon>Pyramimonadophyceae</taxon>
        <taxon>Pyramimonadales</taxon>
        <taxon>Pyramimonadaceae</taxon>
        <taxon>Cymbomonas</taxon>
    </lineage>
</organism>
<evidence type="ECO:0000256" key="6">
    <source>
        <dbReference type="ARBA" id="ARBA00023069"/>
    </source>
</evidence>
<reference evidence="11 12" key="1">
    <citation type="journal article" date="2015" name="Genome Biol. Evol.">
        <title>Comparative Genomics of a Bacterivorous Green Alga Reveals Evolutionary Causalities and Consequences of Phago-Mixotrophic Mode of Nutrition.</title>
        <authorList>
            <person name="Burns J.A."/>
            <person name="Paasch A."/>
            <person name="Narechania A."/>
            <person name="Kim E."/>
        </authorList>
    </citation>
    <scope>NUCLEOTIDE SEQUENCE [LARGE SCALE GENOMIC DNA]</scope>
    <source>
        <strain evidence="11 12">PLY_AMNH</strain>
    </source>
</reference>
<dbReference type="Pfam" id="PF03148">
    <property type="entry name" value="Tektin"/>
    <property type="match status" value="1"/>
</dbReference>
<evidence type="ECO:0000256" key="9">
    <source>
        <dbReference type="SAM" id="Coils"/>
    </source>
</evidence>
<keyword evidence="5 9" id="KW-0175">Coiled coil</keyword>
<evidence type="ECO:0000313" key="12">
    <source>
        <dbReference type="Proteomes" id="UP001190700"/>
    </source>
</evidence>
<comment type="subcellular location">
    <subcellularLocation>
        <location evidence="1">Cytoplasm</location>
        <location evidence="1">Cytoskeleton</location>
        <location evidence="1">Flagellum axoneme</location>
    </subcellularLocation>
</comment>
<feature type="region of interest" description="Disordered" evidence="10">
    <location>
        <begin position="1"/>
        <end position="64"/>
    </location>
</feature>
<dbReference type="InterPro" id="IPR048256">
    <property type="entry name" value="Tektin-like"/>
</dbReference>
<keyword evidence="12" id="KW-1185">Reference proteome</keyword>
<evidence type="ECO:0000256" key="10">
    <source>
        <dbReference type="SAM" id="MobiDB-lite"/>
    </source>
</evidence>
<dbReference type="GO" id="GO:0005634">
    <property type="term" value="C:nucleus"/>
    <property type="evidence" value="ECO:0007669"/>
    <property type="project" value="TreeGrafter"/>
</dbReference>
<feature type="coiled-coil region" evidence="9">
    <location>
        <begin position="348"/>
        <end position="382"/>
    </location>
</feature>
<evidence type="ECO:0000313" key="11">
    <source>
        <dbReference type="EMBL" id="KAK3278722.1"/>
    </source>
</evidence>
<dbReference type="EMBL" id="LGRX02005310">
    <property type="protein sequence ID" value="KAK3278722.1"/>
    <property type="molecule type" value="Genomic_DNA"/>
</dbReference>
<feature type="compositionally biased region" description="Low complexity" evidence="10">
    <location>
        <begin position="27"/>
        <end position="37"/>
    </location>
</feature>
<keyword evidence="6" id="KW-0969">Cilium</keyword>
<dbReference type="GO" id="GO:0005929">
    <property type="term" value="C:cilium"/>
    <property type="evidence" value="ECO:0007669"/>
    <property type="project" value="UniProtKB-ARBA"/>
</dbReference>
<comment type="caution">
    <text evidence="11">The sequence shown here is derived from an EMBL/GenBank/DDBJ whole genome shotgun (WGS) entry which is preliminary data.</text>
</comment>
<sequence length="402" mass="44908">MMAQLGTSSKAHAPNVWHQETNKHVSRSQGLSQSSRGLRGESHSMDKATRHLQKATQSQVEHALQGKMDQSAHLLSSIKSTHEAVDADIRATIADKAKLDRMLAEKRAALELAVQRYQLRGTRPSREHTSDDVQNLLCKQQSQLQKSIKTVEGCIKENEQTFKRLSGLRMALEADMQDKGQGLDLDAKALSLDGYTNVEGSHMVGTARVPFRPTNWGRKTSQLITDSKNAIADSERLRRRVAKSDSDLAAAEADLMRDVQKALKFKMSSTMDAATALDNRLKNGYKEIESANKTKDKLVMALDQKDVPLTLVQQRYAARHSARPTREAVHDQVESALTSEFVQLNSMVKELNKKHKKVSNTIKQLNTDANSLENNLMDKKTAYDVDAQCFRMAQGWRPSATM</sequence>
<feature type="compositionally biased region" description="Polar residues" evidence="10">
    <location>
        <begin position="1"/>
        <end position="10"/>
    </location>
</feature>
<evidence type="ECO:0000256" key="4">
    <source>
        <dbReference type="ARBA" id="ARBA00022846"/>
    </source>
</evidence>